<evidence type="ECO:0000259" key="14">
    <source>
        <dbReference type="Pfam" id="PF13193"/>
    </source>
</evidence>
<dbReference type="InterPro" id="IPR045851">
    <property type="entry name" value="AMP-bd_C_sf"/>
</dbReference>
<keyword evidence="7" id="KW-0560">Oxidoreductase</keyword>
<feature type="domain" description="AMP-binding enzyme C-terminal" evidence="14">
    <location>
        <begin position="494"/>
        <end position="570"/>
    </location>
</feature>
<evidence type="ECO:0000256" key="10">
    <source>
        <dbReference type="ARBA" id="ARBA00023223"/>
    </source>
</evidence>
<dbReference type="GO" id="GO:0005777">
    <property type="term" value="C:peroxisome"/>
    <property type="evidence" value="ECO:0007669"/>
    <property type="project" value="UniProtKB-SubCell"/>
</dbReference>
<evidence type="ECO:0000256" key="5">
    <source>
        <dbReference type="ARBA" id="ARBA00022741"/>
    </source>
</evidence>
<dbReference type="EC" id="1.13.12.7" evidence="3"/>
<dbReference type="Pfam" id="PF13193">
    <property type="entry name" value="AMP-binding_C"/>
    <property type="match status" value="1"/>
</dbReference>
<dbReference type="AlphaFoldDB" id="A0AAV7IRG1"/>
<dbReference type="Gene3D" id="3.40.50.12780">
    <property type="entry name" value="N-terminal domain of ligase-like"/>
    <property type="match status" value="1"/>
</dbReference>
<dbReference type="Proteomes" id="UP000826195">
    <property type="component" value="Unassembled WGS sequence"/>
</dbReference>
<dbReference type="PANTHER" id="PTHR24096">
    <property type="entry name" value="LONG-CHAIN-FATTY-ACID--COA LIGASE"/>
    <property type="match status" value="1"/>
</dbReference>
<evidence type="ECO:0000259" key="13">
    <source>
        <dbReference type="Pfam" id="PF00501"/>
    </source>
</evidence>
<keyword evidence="6" id="KW-0067">ATP-binding</keyword>
<evidence type="ECO:0000313" key="15">
    <source>
        <dbReference type="EMBL" id="KAH0554362.1"/>
    </source>
</evidence>
<gene>
    <name evidence="15" type="ORF">KQX54_010041</name>
</gene>
<dbReference type="GO" id="GO:0005524">
    <property type="term" value="F:ATP binding"/>
    <property type="evidence" value="ECO:0007669"/>
    <property type="project" value="UniProtKB-KW"/>
</dbReference>
<dbReference type="InterPro" id="IPR000873">
    <property type="entry name" value="AMP-dep_synth/lig_dom"/>
</dbReference>
<dbReference type="PANTHER" id="PTHR24096:SF422">
    <property type="entry name" value="BCDNA.GH02901"/>
    <property type="match status" value="1"/>
</dbReference>
<dbReference type="Pfam" id="PF00501">
    <property type="entry name" value="AMP-binding"/>
    <property type="match status" value="1"/>
</dbReference>
<keyword evidence="11" id="KW-0599">Photoprotein</keyword>
<dbReference type="GO" id="GO:0046949">
    <property type="term" value="P:fatty-acyl-CoA biosynthetic process"/>
    <property type="evidence" value="ECO:0007669"/>
    <property type="project" value="TreeGrafter"/>
</dbReference>
<evidence type="ECO:0000256" key="12">
    <source>
        <dbReference type="ARBA" id="ARBA00048497"/>
    </source>
</evidence>
<evidence type="ECO:0000256" key="4">
    <source>
        <dbReference type="ARBA" id="ARBA00019043"/>
    </source>
</evidence>
<evidence type="ECO:0000256" key="7">
    <source>
        <dbReference type="ARBA" id="ARBA00023002"/>
    </source>
</evidence>
<organism evidence="15 16">
    <name type="scientific">Cotesia glomerata</name>
    <name type="common">Lepidopteran parasitic wasp</name>
    <name type="synonym">Apanteles glomeratus</name>
    <dbReference type="NCBI Taxonomy" id="32391"/>
    <lineage>
        <taxon>Eukaryota</taxon>
        <taxon>Metazoa</taxon>
        <taxon>Ecdysozoa</taxon>
        <taxon>Arthropoda</taxon>
        <taxon>Hexapoda</taxon>
        <taxon>Insecta</taxon>
        <taxon>Pterygota</taxon>
        <taxon>Neoptera</taxon>
        <taxon>Endopterygota</taxon>
        <taxon>Hymenoptera</taxon>
        <taxon>Apocrita</taxon>
        <taxon>Ichneumonoidea</taxon>
        <taxon>Braconidae</taxon>
        <taxon>Microgastrinae</taxon>
        <taxon>Cotesia</taxon>
    </lineage>
</organism>
<keyword evidence="8" id="KW-0503">Monooxygenase</keyword>
<keyword evidence="16" id="KW-1185">Reference proteome</keyword>
<accession>A0AAV7IRG1</accession>
<name>A0AAV7IRG1_COTGL</name>
<keyword evidence="9" id="KW-0576">Peroxisome</keyword>
<evidence type="ECO:0000256" key="11">
    <source>
        <dbReference type="ARBA" id="ARBA00023262"/>
    </source>
</evidence>
<dbReference type="InterPro" id="IPR042099">
    <property type="entry name" value="ANL_N_sf"/>
</dbReference>
<evidence type="ECO:0000256" key="8">
    <source>
        <dbReference type="ARBA" id="ARBA00023033"/>
    </source>
</evidence>
<dbReference type="Gene3D" id="3.30.300.30">
    <property type="match status" value="1"/>
</dbReference>
<evidence type="ECO:0000256" key="6">
    <source>
        <dbReference type="ARBA" id="ARBA00022840"/>
    </source>
</evidence>
<evidence type="ECO:0000313" key="16">
    <source>
        <dbReference type="Proteomes" id="UP000826195"/>
    </source>
</evidence>
<dbReference type="GO" id="GO:0004467">
    <property type="term" value="F:long-chain fatty acid-CoA ligase activity"/>
    <property type="evidence" value="ECO:0007669"/>
    <property type="project" value="TreeGrafter"/>
</dbReference>
<sequence>MESFVRGMLRVGLILKNGSKVTNSTVRKYASTLTKCKMIEGNYGEQIFSSCYEDIEIPSLTIPEYLWQKLEKWPKRIAVECGITGRKYTYAEARDSANYIARSLINMGLKNGDIVALILPNLPESPISFLGILEAGLVCTTVNPLYTVDEISRQLQSSGAKAIITSTEIASNVMIAAKASLPPNSPFIVVEDTDRVLPTGSIPFKDLITKGKTLPQVQVKSRNPQDLAVLPYSSGTTGLPKGVMLSHHNLISNIIMTDSSCDFIQVSDDFQDVIPTVLPLFHIYGMNGLMLPRMCAGAKLITLPSFTPDTYINVLSKNKCTLIFSVPLIVLFFGAHPAVKAEYFKNVRAIFSGAAPLAGSDVERVYEKFNLTPDQLRILQGYGLTESSPVSFLEMSNTKFSSIGHPVNKCKVRLVDSITGKDVVTPGQTGEIWIKGPHVMKGYFKNEKATEETLQDGWLKTGDIAYCDEDFAFFITDRLKELIKVKGFQVPPAELEAVLRTHPAVADAAVVGVADPRSGEVPKAFVVLKPNQSVSTEDIQNFVKGKVSEYKELRGGVSFIKEIPRNASGKILRMHLKNLC</sequence>
<comment type="similarity">
    <text evidence="2">Belongs to the ATP-dependent AMP-binding enzyme family.</text>
</comment>
<dbReference type="FunFam" id="3.30.300.30:FF:000007">
    <property type="entry name" value="4-coumarate--CoA ligase 2"/>
    <property type="match status" value="1"/>
</dbReference>
<dbReference type="InterPro" id="IPR025110">
    <property type="entry name" value="AMP-bd_C"/>
</dbReference>
<keyword evidence="5" id="KW-0547">Nucleotide-binding</keyword>
<dbReference type="CDD" id="cd05911">
    <property type="entry name" value="Firefly_Luc_like"/>
    <property type="match status" value="1"/>
</dbReference>
<dbReference type="GO" id="GO:0008218">
    <property type="term" value="P:bioluminescence"/>
    <property type="evidence" value="ECO:0007669"/>
    <property type="project" value="UniProtKB-KW"/>
</dbReference>
<protein>
    <recommendedName>
        <fullName evidence="4">Luciferin 4-monooxygenase</fullName>
        <ecNumber evidence="3">1.13.12.7</ecNumber>
    </recommendedName>
</protein>
<comment type="subcellular location">
    <subcellularLocation>
        <location evidence="1">Peroxisome</location>
    </subcellularLocation>
</comment>
<comment type="catalytic activity">
    <reaction evidence="12">
        <text>firefly D-luciferin + ATP + O2 = firefly oxyluciferin + hnu + AMP + CO2 + diphosphate</text>
        <dbReference type="Rhea" id="RHEA:10732"/>
        <dbReference type="ChEBI" id="CHEBI:15379"/>
        <dbReference type="ChEBI" id="CHEBI:16526"/>
        <dbReference type="ChEBI" id="CHEBI:16792"/>
        <dbReference type="ChEBI" id="CHEBI:30212"/>
        <dbReference type="ChEBI" id="CHEBI:30616"/>
        <dbReference type="ChEBI" id="CHEBI:33019"/>
        <dbReference type="ChEBI" id="CHEBI:58038"/>
        <dbReference type="ChEBI" id="CHEBI:456215"/>
        <dbReference type="EC" id="1.13.12.7"/>
    </reaction>
</comment>
<evidence type="ECO:0000256" key="9">
    <source>
        <dbReference type="ARBA" id="ARBA00023140"/>
    </source>
</evidence>
<dbReference type="SUPFAM" id="SSF56801">
    <property type="entry name" value="Acetyl-CoA synthetase-like"/>
    <property type="match status" value="1"/>
</dbReference>
<keyword evidence="10" id="KW-0455">Luminescence</keyword>
<proteinExistence type="inferred from homology"/>
<reference evidence="15 16" key="1">
    <citation type="journal article" date="2021" name="J. Hered.">
        <title>A chromosome-level genome assembly of the parasitoid wasp, Cotesia glomerata (Hymenoptera: Braconidae).</title>
        <authorList>
            <person name="Pinto B.J."/>
            <person name="Weis J.J."/>
            <person name="Gamble T."/>
            <person name="Ode P.J."/>
            <person name="Paul R."/>
            <person name="Zaspel J.M."/>
        </authorList>
    </citation>
    <scope>NUCLEOTIDE SEQUENCE [LARGE SCALE GENOMIC DNA]</scope>
    <source>
        <strain evidence="15">CgM1</strain>
    </source>
</reference>
<evidence type="ECO:0000256" key="1">
    <source>
        <dbReference type="ARBA" id="ARBA00004275"/>
    </source>
</evidence>
<feature type="domain" description="AMP-dependent synthetase/ligase" evidence="13">
    <location>
        <begin position="67"/>
        <end position="444"/>
    </location>
</feature>
<evidence type="ECO:0000256" key="3">
    <source>
        <dbReference type="ARBA" id="ARBA00012532"/>
    </source>
</evidence>
<dbReference type="EMBL" id="JAHXZJ010001119">
    <property type="protein sequence ID" value="KAH0554362.1"/>
    <property type="molecule type" value="Genomic_DNA"/>
</dbReference>
<evidence type="ECO:0000256" key="2">
    <source>
        <dbReference type="ARBA" id="ARBA00006432"/>
    </source>
</evidence>
<dbReference type="InterPro" id="IPR020845">
    <property type="entry name" value="AMP-binding_CS"/>
</dbReference>
<dbReference type="GO" id="GO:0004497">
    <property type="term" value="F:monooxygenase activity"/>
    <property type="evidence" value="ECO:0007669"/>
    <property type="project" value="UniProtKB-KW"/>
</dbReference>
<comment type="caution">
    <text evidence="15">The sequence shown here is derived from an EMBL/GenBank/DDBJ whole genome shotgun (WGS) entry which is preliminary data.</text>
</comment>
<dbReference type="PROSITE" id="PS00455">
    <property type="entry name" value="AMP_BINDING"/>
    <property type="match status" value="1"/>
</dbReference>
<dbReference type="FunFam" id="3.40.50.12780:FF:000003">
    <property type="entry name" value="Long-chain-fatty-acid--CoA ligase FadD"/>
    <property type="match status" value="1"/>
</dbReference>